<dbReference type="GO" id="GO:0009360">
    <property type="term" value="C:DNA polymerase III complex"/>
    <property type="evidence" value="ECO:0007669"/>
    <property type="project" value="TreeGrafter"/>
</dbReference>
<dbReference type="NCBIfam" id="NF005677">
    <property type="entry name" value="PRK07471.1"/>
    <property type="match status" value="1"/>
</dbReference>
<dbReference type="Gene3D" id="3.40.50.300">
    <property type="entry name" value="P-loop containing nucleotide triphosphate hydrolases"/>
    <property type="match status" value="1"/>
</dbReference>
<gene>
    <name evidence="1" type="ORF">HMF7854_09795</name>
</gene>
<dbReference type="OrthoDB" id="9811073at2"/>
<keyword evidence="1" id="KW-0808">Transferase</keyword>
<reference evidence="1 2" key="1">
    <citation type="submission" date="2018-12" db="EMBL/GenBank/DDBJ databases">
        <title>Sphingomonas sp. HMF7854 Genome sequencing and assembly.</title>
        <authorList>
            <person name="Cha I."/>
            <person name="Kang H."/>
            <person name="Kim H."/>
            <person name="Kang J."/>
            <person name="Joh K."/>
        </authorList>
    </citation>
    <scope>NUCLEOTIDE SEQUENCE [LARGE SCALE GENOMIC DNA]</scope>
    <source>
        <strain evidence="1 2">HMF7854</strain>
    </source>
</reference>
<dbReference type="RefSeq" id="WP_126718929.1">
    <property type="nucleotide sequence ID" value="NZ_RWJF01000001.1"/>
</dbReference>
<organism evidence="1 2">
    <name type="scientific">Sphingomonas ginkgonis</name>
    <dbReference type="NCBI Taxonomy" id="2315330"/>
    <lineage>
        <taxon>Bacteria</taxon>
        <taxon>Pseudomonadati</taxon>
        <taxon>Pseudomonadota</taxon>
        <taxon>Alphaproteobacteria</taxon>
        <taxon>Sphingomonadales</taxon>
        <taxon>Sphingomonadaceae</taxon>
        <taxon>Sphingomonas</taxon>
    </lineage>
</organism>
<dbReference type="GO" id="GO:0006261">
    <property type="term" value="P:DNA-templated DNA replication"/>
    <property type="evidence" value="ECO:0007669"/>
    <property type="project" value="TreeGrafter"/>
</dbReference>
<comment type="caution">
    <text evidence="1">The sequence shown here is derived from an EMBL/GenBank/DDBJ whole genome shotgun (WGS) entry which is preliminary data.</text>
</comment>
<dbReference type="EMBL" id="RWJF01000001">
    <property type="protein sequence ID" value="RST31096.1"/>
    <property type="molecule type" value="Genomic_DNA"/>
</dbReference>
<name>A0A3R9WQM9_9SPHN</name>
<dbReference type="PANTHER" id="PTHR11669">
    <property type="entry name" value="REPLICATION FACTOR C / DNA POLYMERASE III GAMMA-TAU SUBUNIT"/>
    <property type="match status" value="1"/>
</dbReference>
<dbReference type="Proteomes" id="UP000274661">
    <property type="component" value="Unassembled WGS sequence"/>
</dbReference>
<dbReference type="GO" id="GO:0003887">
    <property type="term" value="F:DNA-directed DNA polymerase activity"/>
    <property type="evidence" value="ECO:0007669"/>
    <property type="project" value="UniProtKB-EC"/>
</dbReference>
<evidence type="ECO:0000313" key="2">
    <source>
        <dbReference type="Proteomes" id="UP000274661"/>
    </source>
</evidence>
<dbReference type="EC" id="2.7.7.7" evidence="1"/>
<keyword evidence="2" id="KW-1185">Reference proteome</keyword>
<dbReference type="Pfam" id="PF13177">
    <property type="entry name" value="DNA_pol3_delta2"/>
    <property type="match status" value="1"/>
</dbReference>
<dbReference type="SUPFAM" id="SSF52540">
    <property type="entry name" value="P-loop containing nucleoside triphosphate hydrolases"/>
    <property type="match status" value="1"/>
</dbReference>
<dbReference type="PANTHER" id="PTHR11669:SF8">
    <property type="entry name" value="DNA POLYMERASE III SUBUNIT DELTA"/>
    <property type="match status" value="1"/>
</dbReference>
<accession>A0A3R9WQM9</accession>
<dbReference type="InterPro" id="IPR027417">
    <property type="entry name" value="P-loop_NTPase"/>
</dbReference>
<dbReference type="InterPro" id="IPR050238">
    <property type="entry name" value="DNA_Rep/Repair_Clamp_Loader"/>
</dbReference>
<keyword evidence="1" id="KW-0548">Nucleotidyltransferase</keyword>
<evidence type="ECO:0000313" key="1">
    <source>
        <dbReference type="EMBL" id="RST31096.1"/>
    </source>
</evidence>
<sequence>MSGDTPSIIIGQDRAVESFVAARESGALHHAWLLSGPRGVGKALFAVQAATRLLADAAGPPVGLPGLATPPEHRIARLMAAGSHPDFRLLERLENKSGTGLARNITVDQVRELAGLFAATPALSEWRAVVIDSADDLERSAANALLKMLEEPPARSVFFLVSHAAGRLLPTIRSRCRRLEFQTLDDDAMAAALAQALPEASAAERAGLVPLAGGSVGRALNYHELDLAPLEAQALDILRTGDATNLKRSKLATALGGRGAAPRYAAFLELLPALVAREARSLSGNGQGRALDAYARVRETCALAPRLSLDAAATGFQLGTILASVAGEPTRR</sequence>
<protein>
    <submittedName>
        <fullName evidence="1">DNA polymerase III subunit delta</fullName>
        <ecNumber evidence="1">2.7.7.7</ecNumber>
    </submittedName>
</protein>
<proteinExistence type="predicted"/>
<dbReference type="AlphaFoldDB" id="A0A3R9WQM9"/>